<proteinExistence type="inferred from homology"/>
<dbReference type="PANTHER" id="PTHR34001">
    <property type="entry name" value="BLL7405 PROTEIN"/>
    <property type="match status" value="1"/>
</dbReference>
<comment type="caution">
    <text evidence="7">The sequence shown here is derived from an EMBL/GenBank/DDBJ whole genome shotgun (WGS) entry which is preliminary data.</text>
</comment>
<name>A0A844XWN0_9SPHN</name>
<dbReference type="Proteomes" id="UP000444185">
    <property type="component" value="Unassembled WGS sequence"/>
</dbReference>
<feature type="signal peptide" evidence="5">
    <location>
        <begin position="1"/>
        <end position="21"/>
    </location>
</feature>
<evidence type="ECO:0000259" key="6">
    <source>
        <dbReference type="Pfam" id="PF13505"/>
    </source>
</evidence>
<evidence type="ECO:0000256" key="3">
    <source>
        <dbReference type="ARBA" id="ARBA00023136"/>
    </source>
</evidence>
<dbReference type="EMBL" id="WTYF01000003">
    <property type="protein sequence ID" value="MXO49986.1"/>
    <property type="molecule type" value="Genomic_DNA"/>
</dbReference>
<accession>A0A844XWN0</accession>
<reference evidence="7 8" key="1">
    <citation type="submission" date="2019-12" db="EMBL/GenBank/DDBJ databases">
        <title>Genomic-based taxomic classification of the family Erythrobacteraceae.</title>
        <authorList>
            <person name="Xu L."/>
        </authorList>
    </citation>
    <scope>NUCLEOTIDE SEQUENCE [LARGE SCALE GENOMIC DNA]</scope>
    <source>
        <strain evidence="7 8">DSM 16225</strain>
    </source>
</reference>
<dbReference type="RefSeq" id="WP_160606306.1">
    <property type="nucleotide sequence ID" value="NZ_WTYF01000003.1"/>
</dbReference>
<evidence type="ECO:0000313" key="8">
    <source>
        <dbReference type="Proteomes" id="UP000444185"/>
    </source>
</evidence>
<organism evidence="7 8">
    <name type="scientific">Qipengyuania gaetbuli</name>
    <dbReference type="NCBI Taxonomy" id="266952"/>
    <lineage>
        <taxon>Bacteria</taxon>
        <taxon>Pseudomonadati</taxon>
        <taxon>Pseudomonadota</taxon>
        <taxon>Alphaproteobacteria</taxon>
        <taxon>Sphingomonadales</taxon>
        <taxon>Erythrobacteraceae</taxon>
        <taxon>Qipengyuania</taxon>
    </lineage>
</organism>
<evidence type="ECO:0000256" key="5">
    <source>
        <dbReference type="SAM" id="SignalP"/>
    </source>
</evidence>
<dbReference type="PANTHER" id="PTHR34001:SF3">
    <property type="entry name" value="BLL7405 PROTEIN"/>
    <property type="match status" value="1"/>
</dbReference>
<dbReference type="InterPro" id="IPR011250">
    <property type="entry name" value="OMP/PagP_B-barrel"/>
</dbReference>
<feature type="domain" description="Outer membrane protein beta-barrel" evidence="6">
    <location>
        <begin position="8"/>
        <end position="280"/>
    </location>
</feature>
<dbReference type="SUPFAM" id="SSF56925">
    <property type="entry name" value="OMPA-like"/>
    <property type="match status" value="1"/>
</dbReference>
<dbReference type="InterPro" id="IPR027385">
    <property type="entry name" value="Beta-barrel_OMP"/>
</dbReference>
<dbReference type="AlphaFoldDB" id="A0A844XWN0"/>
<sequence>MKKIISIISASVGFISAPAVAQEVPTDTYDGFYIGAALGGDFVDDARDDRLVFDTDGNGAFNDNVRTATGANAFSPGFCAGDANGARFTDGCGDDEAGLGYSVRLGYDQRIGNSPLVAGFLVEGEMSNATDYTTGFSTTPASYTFARELDKSIALRGRIGASPGDGRGLIYATGGFAYGQIDHEFFTTNGVNTFEVVDGDKWQFGAQFGGGAEVMVTSGVTFGIEYLYSSYDDDDAYVAVGQGSAPATNPFVLRNGGTDLKTNAGDFDKHSVRATIGYRF</sequence>
<keyword evidence="2 5" id="KW-0732">Signal</keyword>
<dbReference type="GO" id="GO:0016020">
    <property type="term" value="C:membrane"/>
    <property type="evidence" value="ECO:0007669"/>
    <property type="project" value="UniProtKB-SubCell"/>
</dbReference>
<protein>
    <submittedName>
        <fullName evidence="7">Outer membrane beta-barrel protein</fullName>
    </submittedName>
</protein>
<dbReference type="OrthoDB" id="9815357at2"/>
<dbReference type="Gene3D" id="2.40.160.20">
    <property type="match status" value="1"/>
</dbReference>
<keyword evidence="8" id="KW-1185">Reference proteome</keyword>
<keyword evidence="3" id="KW-0472">Membrane</keyword>
<evidence type="ECO:0000256" key="1">
    <source>
        <dbReference type="ARBA" id="ARBA00004370"/>
    </source>
</evidence>
<evidence type="ECO:0000313" key="7">
    <source>
        <dbReference type="EMBL" id="MXO49986.1"/>
    </source>
</evidence>
<comment type="subcellular location">
    <subcellularLocation>
        <location evidence="1">Membrane</location>
    </subcellularLocation>
</comment>
<feature type="chain" id="PRO_5032665775" evidence="5">
    <location>
        <begin position="22"/>
        <end position="280"/>
    </location>
</feature>
<evidence type="ECO:0000256" key="2">
    <source>
        <dbReference type="ARBA" id="ARBA00022729"/>
    </source>
</evidence>
<dbReference type="Pfam" id="PF13505">
    <property type="entry name" value="OMP_b-brl"/>
    <property type="match status" value="1"/>
</dbReference>
<comment type="similarity">
    <text evidence="4">Belongs to the Omp25/RopB family.</text>
</comment>
<gene>
    <name evidence="7" type="ORF">GRI42_01555</name>
</gene>
<dbReference type="InterPro" id="IPR051692">
    <property type="entry name" value="OMP-like"/>
</dbReference>
<evidence type="ECO:0000256" key="4">
    <source>
        <dbReference type="ARBA" id="ARBA00038306"/>
    </source>
</evidence>